<evidence type="ECO:0000256" key="1">
    <source>
        <dbReference type="SAM" id="Phobius"/>
    </source>
</evidence>
<keyword evidence="1" id="KW-1133">Transmembrane helix</keyword>
<sequence>MAVLEYFLVMSLMGITGFVIFKAAESKSKQQRLTNAFYRLLEDKDSCVSLIQLSATARVEPQLAKQYLDEQVKIFAAFPEVDNDGNTYYRFPRM</sequence>
<evidence type="ECO:0000313" key="2">
    <source>
        <dbReference type="EMBL" id="MFB2934845.1"/>
    </source>
</evidence>
<dbReference type="Proteomes" id="UP001576776">
    <property type="component" value="Unassembled WGS sequence"/>
</dbReference>
<keyword evidence="3" id="KW-1185">Reference proteome</keyword>
<comment type="caution">
    <text evidence="2">The sequence shown here is derived from an EMBL/GenBank/DDBJ whole genome shotgun (WGS) entry which is preliminary data.</text>
</comment>
<keyword evidence="1" id="KW-0812">Transmembrane</keyword>
<dbReference type="EMBL" id="JBHFNS010000025">
    <property type="protein sequence ID" value="MFB2934845.1"/>
    <property type="molecule type" value="Genomic_DNA"/>
</dbReference>
<protein>
    <recommendedName>
        <fullName evidence="4">Type II secretion system protein</fullName>
    </recommendedName>
</protein>
<accession>A0ABV4YAD0</accession>
<gene>
    <name evidence="2" type="ORF">ACE1B6_06165</name>
</gene>
<feature type="transmembrane region" description="Helical" evidence="1">
    <location>
        <begin position="6"/>
        <end position="24"/>
    </location>
</feature>
<organism evidence="2 3">
    <name type="scientific">Floridaenema fluviatile BLCC-F154</name>
    <dbReference type="NCBI Taxonomy" id="3153640"/>
    <lineage>
        <taxon>Bacteria</taxon>
        <taxon>Bacillati</taxon>
        <taxon>Cyanobacteriota</taxon>
        <taxon>Cyanophyceae</taxon>
        <taxon>Oscillatoriophycideae</taxon>
        <taxon>Aerosakkonematales</taxon>
        <taxon>Aerosakkonemataceae</taxon>
        <taxon>Floridanema</taxon>
        <taxon>Floridanema fluviatile</taxon>
    </lineage>
</organism>
<name>A0ABV4YAD0_9CYAN</name>
<dbReference type="RefSeq" id="WP_413256368.1">
    <property type="nucleotide sequence ID" value="NZ_JBHFNS010000025.1"/>
</dbReference>
<evidence type="ECO:0000313" key="3">
    <source>
        <dbReference type="Proteomes" id="UP001576776"/>
    </source>
</evidence>
<proteinExistence type="predicted"/>
<keyword evidence="1" id="KW-0472">Membrane</keyword>
<reference evidence="2 3" key="1">
    <citation type="submission" date="2024-09" db="EMBL/GenBank/DDBJ databases">
        <title>Floridaenema gen nov. (Aerosakkonemataceae, Aerosakkonematales ord. nov., Cyanobacteria) from benthic tropical and subtropical fresh waters, with the description of four new species.</title>
        <authorList>
            <person name="Moretto J.A."/>
            <person name="Berthold D.E."/>
            <person name="Lefler F.W."/>
            <person name="Huang I.-S."/>
            <person name="Laughinghouse H. IV."/>
        </authorList>
    </citation>
    <scope>NUCLEOTIDE SEQUENCE [LARGE SCALE GENOMIC DNA]</scope>
    <source>
        <strain evidence="2 3">BLCC-F154</strain>
    </source>
</reference>
<evidence type="ECO:0008006" key="4">
    <source>
        <dbReference type="Google" id="ProtNLM"/>
    </source>
</evidence>